<gene>
    <name evidence="8" type="ORF">AZI87_10290</name>
</gene>
<feature type="domain" description="TonB C-terminal" evidence="7">
    <location>
        <begin position="222"/>
        <end position="281"/>
    </location>
</feature>
<evidence type="ECO:0000256" key="5">
    <source>
        <dbReference type="SAM" id="MobiDB-lite"/>
    </source>
</evidence>
<dbReference type="SUPFAM" id="SSF74653">
    <property type="entry name" value="TolA/TonB C-terminal domain"/>
    <property type="match status" value="1"/>
</dbReference>
<feature type="region of interest" description="Disordered" evidence="5">
    <location>
        <begin position="83"/>
        <end position="134"/>
    </location>
</feature>
<comment type="caution">
    <text evidence="8">The sequence shown here is derived from an EMBL/GenBank/DDBJ whole genome shotgun (WGS) entry which is preliminary data.</text>
</comment>
<dbReference type="OrthoDB" id="5290314at2"/>
<dbReference type="GO" id="GO:0055085">
    <property type="term" value="P:transmembrane transport"/>
    <property type="evidence" value="ECO:0007669"/>
    <property type="project" value="InterPro"/>
</dbReference>
<feature type="transmembrane region" description="Helical" evidence="6">
    <location>
        <begin position="6"/>
        <end position="25"/>
    </location>
</feature>
<evidence type="ECO:0000256" key="3">
    <source>
        <dbReference type="ARBA" id="ARBA00022989"/>
    </source>
</evidence>
<evidence type="ECO:0000256" key="6">
    <source>
        <dbReference type="SAM" id="Phobius"/>
    </source>
</evidence>
<dbReference type="RefSeq" id="WP_063206445.1">
    <property type="nucleotide sequence ID" value="NZ_LUKD01000001.1"/>
</dbReference>
<evidence type="ECO:0000313" key="8">
    <source>
        <dbReference type="EMBL" id="KYG69555.1"/>
    </source>
</evidence>
<proteinExistence type="predicted"/>
<dbReference type="Gene3D" id="3.30.1150.10">
    <property type="match status" value="1"/>
</dbReference>
<evidence type="ECO:0000256" key="4">
    <source>
        <dbReference type="ARBA" id="ARBA00023136"/>
    </source>
</evidence>
<keyword evidence="2 6" id="KW-0812">Transmembrane</keyword>
<reference evidence="8 9" key="1">
    <citation type="submission" date="2016-03" db="EMBL/GenBank/DDBJ databases">
        <authorList>
            <person name="Ploux O."/>
        </authorList>
    </citation>
    <scope>NUCLEOTIDE SEQUENCE [LARGE SCALE GENOMIC DNA]</scope>
    <source>
        <strain evidence="8 9">EC13</strain>
    </source>
</reference>
<evidence type="ECO:0000259" key="7">
    <source>
        <dbReference type="Pfam" id="PF03544"/>
    </source>
</evidence>
<evidence type="ECO:0000256" key="2">
    <source>
        <dbReference type="ARBA" id="ARBA00022692"/>
    </source>
</evidence>
<name>A0A162H359_BDEBC</name>
<evidence type="ECO:0000313" key="9">
    <source>
        <dbReference type="Proteomes" id="UP000075799"/>
    </source>
</evidence>
<dbReference type="EMBL" id="LUKD01000001">
    <property type="protein sequence ID" value="KYG69555.1"/>
    <property type="molecule type" value="Genomic_DNA"/>
</dbReference>
<dbReference type="Proteomes" id="UP000075799">
    <property type="component" value="Unassembled WGS sequence"/>
</dbReference>
<dbReference type="GO" id="GO:0016020">
    <property type="term" value="C:membrane"/>
    <property type="evidence" value="ECO:0007669"/>
    <property type="project" value="UniProtKB-SubCell"/>
</dbReference>
<organism evidence="8 9">
    <name type="scientific">Bdellovibrio bacteriovorus</name>
    <dbReference type="NCBI Taxonomy" id="959"/>
    <lineage>
        <taxon>Bacteria</taxon>
        <taxon>Pseudomonadati</taxon>
        <taxon>Bdellovibrionota</taxon>
        <taxon>Bdellovibrionia</taxon>
        <taxon>Bdellovibrionales</taxon>
        <taxon>Pseudobdellovibrionaceae</taxon>
        <taxon>Bdellovibrio</taxon>
    </lineage>
</organism>
<dbReference type="NCBIfam" id="TIGR01352">
    <property type="entry name" value="tonB_Cterm"/>
    <property type="match status" value="1"/>
</dbReference>
<dbReference type="Pfam" id="PF03544">
    <property type="entry name" value="TonB_C"/>
    <property type="match status" value="1"/>
</dbReference>
<evidence type="ECO:0000256" key="1">
    <source>
        <dbReference type="ARBA" id="ARBA00004167"/>
    </source>
</evidence>
<feature type="compositionally biased region" description="Polar residues" evidence="5">
    <location>
        <begin position="92"/>
        <end position="105"/>
    </location>
</feature>
<dbReference type="InterPro" id="IPR037682">
    <property type="entry name" value="TonB_C"/>
</dbReference>
<dbReference type="AlphaFoldDB" id="A0A162H359"/>
<accession>A0A162H359</accession>
<keyword evidence="4 6" id="KW-0472">Membrane</keyword>
<sequence>MPVIRAVFISILVHCLLMGTVIWIAPKFQLPEAETIEVELTPEAQIMQALKPKEQQIVRQAIVPEKMKLPEDDTLAKFLSEQKQRVKEETRAAQSGMTTNRSNQAAVAEPKKPTPAAPQRPRPAESQPSMDKDGFKEVDISKDLQEMNRFNEGMSTIGETMPNEMKIGSFTALNTDRYLFYTFYARMEELVRYRWETRVQQAIDRFDRLTLVNAGNRNWVTHIEFLLDKNGYLRQSLIMKSSGIPAFDAAAVNAFRDAKVFPNPPPEMVQEDGFIHIKFSFTVNYAPPVLVNRN</sequence>
<comment type="subcellular location">
    <subcellularLocation>
        <location evidence="1">Membrane</location>
        <topology evidence="1">Single-pass membrane protein</topology>
    </subcellularLocation>
</comment>
<keyword evidence="3 6" id="KW-1133">Transmembrane helix</keyword>
<protein>
    <submittedName>
        <fullName evidence="8">Energy transducer TonB</fullName>
    </submittedName>
</protein>
<dbReference type="InterPro" id="IPR006260">
    <property type="entry name" value="TonB/TolA_C"/>
</dbReference>